<evidence type="ECO:0000256" key="5">
    <source>
        <dbReference type="ARBA" id="ARBA00022984"/>
    </source>
</evidence>
<feature type="domain" description="Mur ligase C-terminal" evidence="11">
    <location>
        <begin position="332"/>
        <end position="462"/>
    </location>
</feature>
<dbReference type="GO" id="GO:0008360">
    <property type="term" value="P:regulation of cell shape"/>
    <property type="evidence" value="ECO:0007669"/>
    <property type="project" value="UniProtKB-KW"/>
</dbReference>
<dbReference type="GO" id="GO:0005524">
    <property type="term" value="F:ATP binding"/>
    <property type="evidence" value="ECO:0007669"/>
    <property type="project" value="UniProtKB-UniRule"/>
</dbReference>
<dbReference type="Pfam" id="PF02875">
    <property type="entry name" value="Mur_ligase_C"/>
    <property type="match status" value="1"/>
</dbReference>
<dbReference type="UniPathway" id="UPA00219"/>
<feature type="domain" description="Mur ligase N-terminal catalytic" evidence="10">
    <location>
        <begin position="22"/>
        <end position="97"/>
    </location>
</feature>
<evidence type="ECO:0000256" key="9">
    <source>
        <dbReference type="RuleBase" id="RU004135"/>
    </source>
</evidence>
<dbReference type="InterPro" id="IPR005761">
    <property type="entry name" value="UDP-N-AcMur-Glu-dNH2Pim_ligase"/>
</dbReference>
<evidence type="ECO:0000256" key="7">
    <source>
        <dbReference type="ARBA" id="ARBA00023316"/>
    </source>
</evidence>
<dbReference type="Pfam" id="PF01225">
    <property type="entry name" value="Mur_ligase"/>
    <property type="match status" value="1"/>
</dbReference>
<feature type="binding site" evidence="8">
    <location>
        <position position="180"/>
    </location>
    <ligand>
        <name>UDP-N-acetyl-alpha-D-muramoyl-L-alanyl-D-glutamate</name>
        <dbReference type="ChEBI" id="CHEBI:83900"/>
    </ligand>
</feature>
<keyword evidence="5 8" id="KW-0573">Peptidoglycan synthesis</keyword>
<dbReference type="PANTHER" id="PTHR23135:SF4">
    <property type="entry name" value="UDP-N-ACETYLMURAMOYL-L-ALANYL-D-GLUTAMATE--2,6-DIAMINOPIMELATE LIGASE MURE HOMOLOG, CHLOROPLASTIC"/>
    <property type="match status" value="1"/>
</dbReference>
<dbReference type="GO" id="GO:0051301">
    <property type="term" value="P:cell division"/>
    <property type="evidence" value="ECO:0007669"/>
    <property type="project" value="UniProtKB-KW"/>
</dbReference>
<dbReference type="NCBIfam" id="TIGR01085">
    <property type="entry name" value="murE"/>
    <property type="match status" value="1"/>
</dbReference>
<dbReference type="STRING" id="426128.SAMN05660297_00296"/>
<comment type="cofactor">
    <cofactor evidence="8">
        <name>Mg(2+)</name>
        <dbReference type="ChEBI" id="CHEBI:18420"/>
    </cofactor>
</comment>
<accession>A0A1H9YLR0</accession>
<dbReference type="InterPro" id="IPR036565">
    <property type="entry name" value="Mur-like_cat_sf"/>
</dbReference>
<feature type="binding site" evidence="8">
    <location>
        <begin position="153"/>
        <end position="154"/>
    </location>
    <ligand>
        <name>UDP-N-acetyl-alpha-D-muramoyl-L-alanyl-D-glutamate</name>
        <dbReference type="ChEBI" id="CHEBI:83900"/>
    </ligand>
</feature>
<dbReference type="SUPFAM" id="SSF63418">
    <property type="entry name" value="MurE/MurF N-terminal domain"/>
    <property type="match status" value="1"/>
</dbReference>
<keyword evidence="8" id="KW-0547">Nucleotide-binding</keyword>
<feature type="modified residue" description="N6-carboxylysine" evidence="8">
    <location>
        <position position="220"/>
    </location>
</feature>
<dbReference type="Proteomes" id="UP000199568">
    <property type="component" value="Unassembled WGS sequence"/>
</dbReference>
<evidence type="ECO:0000256" key="8">
    <source>
        <dbReference type="HAMAP-Rule" id="MF_00208"/>
    </source>
</evidence>
<feature type="binding site" evidence="8">
    <location>
        <position position="30"/>
    </location>
    <ligand>
        <name>UDP-N-acetyl-alpha-D-muramoyl-L-alanyl-D-glutamate</name>
        <dbReference type="ChEBI" id="CHEBI:83900"/>
    </ligand>
</feature>
<keyword evidence="8" id="KW-0067">ATP-binding</keyword>
<evidence type="ECO:0000259" key="11">
    <source>
        <dbReference type="Pfam" id="PF02875"/>
    </source>
</evidence>
<dbReference type="HAMAP" id="MF_00208">
    <property type="entry name" value="MurE"/>
    <property type="match status" value="1"/>
</dbReference>
<keyword evidence="7 8" id="KW-0961">Cell wall biogenesis/degradation</keyword>
<proteinExistence type="inferred from homology"/>
<dbReference type="GO" id="GO:0071555">
    <property type="term" value="P:cell wall organization"/>
    <property type="evidence" value="ECO:0007669"/>
    <property type="project" value="UniProtKB-KW"/>
</dbReference>
<dbReference type="InterPro" id="IPR000713">
    <property type="entry name" value="Mur_ligase_N"/>
</dbReference>
<dbReference type="PANTHER" id="PTHR23135">
    <property type="entry name" value="MUR LIGASE FAMILY MEMBER"/>
    <property type="match status" value="1"/>
</dbReference>
<dbReference type="InterPro" id="IPR035911">
    <property type="entry name" value="MurE/MurF_N"/>
</dbReference>
<dbReference type="AlphaFoldDB" id="A0A1H9YLR0"/>
<dbReference type="EC" id="6.3.2.-" evidence="8"/>
<sequence length="493" mass="54624">MQLSTLIKGLDFIEIKGDINKEISSIAYDSRKVIENSVFVAISGYREDGHAYINEAIKKGASAIILEKDIAIEGNNITILKVQNSRKALAKISSNYYHNPSDSLNIVGITGTNGKTSITYLVKSIFEQTNRPTSLIGTIGSVIGDQITENKNTTPESLELQRTFSEILKYNIETCIMEVSSHALSLHRVAACSFNTGVFTNLTPDHLELHKSMDEYFNAKAELFKMTKDYNVVNADDEYGIKLIKRIKNYETKLITYGIENKADIYATDIRYSVEGVKYVANTPKGSIDIHVNIPGTIYVYNSLAAIACAYCNNIDLIDIQKGINAVKYIKGRFEIVPTGKDYTVIIDFAHTEDALEKALTTIKQFAKGRIILVFGVYAPGAESGKGKRRGMGKVAAKYADLSIVTSDNPKRDNPELIIADITESIEEENGDYVAIIDRKKAIRYAIENSRKDDVILIAGKGHETTQIIGDEAIPFNEKEIVIELVSNDQKTS</sequence>
<evidence type="ECO:0000256" key="6">
    <source>
        <dbReference type="ARBA" id="ARBA00023306"/>
    </source>
</evidence>
<dbReference type="GO" id="GO:0000287">
    <property type="term" value="F:magnesium ion binding"/>
    <property type="evidence" value="ECO:0007669"/>
    <property type="project" value="UniProtKB-UniRule"/>
</dbReference>
<organism evidence="13 14">
    <name type="scientific">Natronincola peptidivorans</name>
    <dbReference type="NCBI Taxonomy" id="426128"/>
    <lineage>
        <taxon>Bacteria</taxon>
        <taxon>Bacillati</taxon>
        <taxon>Bacillota</taxon>
        <taxon>Clostridia</taxon>
        <taxon>Peptostreptococcales</taxon>
        <taxon>Natronincolaceae</taxon>
        <taxon>Natronincola</taxon>
    </lineage>
</organism>
<protein>
    <recommendedName>
        <fullName evidence="8">UDP-N-acetylmuramyl-tripeptide synthetase</fullName>
        <ecNumber evidence="8">6.3.2.-</ecNumber>
    </recommendedName>
    <alternativeName>
        <fullName evidence="8">UDP-MurNAc-tripeptide synthetase</fullName>
    </alternativeName>
</protein>
<gene>
    <name evidence="8" type="primary">murE</name>
    <name evidence="13" type="ORF">SAMN05660297_00296</name>
</gene>
<name>A0A1H9YLR0_9FIRM</name>
<evidence type="ECO:0000256" key="1">
    <source>
        <dbReference type="ARBA" id="ARBA00004752"/>
    </source>
</evidence>
<evidence type="ECO:0000256" key="3">
    <source>
        <dbReference type="ARBA" id="ARBA00022618"/>
    </source>
</evidence>
<dbReference type="GO" id="GO:0005737">
    <property type="term" value="C:cytoplasm"/>
    <property type="evidence" value="ECO:0007669"/>
    <property type="project" value="UniProtKB-SubCell"/>
</dbReference>
<dbReference type="SUPFAM" id="SSF53623">
    <property type="entry name" value="MurD-like peptide ligases, catalytic domain"/>
    <property type="match status" value="1"/>
</dbReference>
<dbReference type="RefSeq" id="WP_090438207.1">
    <property type="nucleotide sequence ID" value="NZ_FOHU01000001.1"/>
</dbReference>
<keyword evidence="8 13" id="KW-0436">Ligase</keyword>
<keyword evidence="3 8" id="KW-0132">Cell division</keyword>
<dbReference type="InterPro" id="IPR036615">
    <property type="entry name" value="Mur_ligase_C_dom_sf"/>
</dbReference>
<comment type="similarity">
    <text evidence="2 8">Belongs to the MurCDEF family. MurE subfamily.</text>
</comment>
<feature type="binding site" evidence="8">
    <location>
        <begin position="111"/>
        <end position="117"/>
    </location>
    <ligand>
        <name>ATP</name>
        <dbReference type="ChEBI" id="CHEBI:30616"/>
    </ligand>
</feature>
<comment type="function">
    <text evidence="8">Catalyzes the addition of an amino acid to the nucleotide precursor UDP-N-acetylmuramoyl-L-alanyl-D-glutamate (UMAG) in the biosynthesis of bacterial cell-wall peptidoglycan.</text>
</comment>
<dbReference type="GO" id="GO:0016881">
    <property type="term" value="F:acid-amino acid ligase activity"/>
    <property type="evidence" value="ECO:0007669"/>
    <property type="project" value="UniProtKB-UniRule"/>
</dbReference>
<reference evidence="13 14" key="1">
    <citation type="submission" date="2016-10" db="EMBL/GenBank/DDBJ databases">
        <authorList>
            <person name="de Groot N.N."/>
        </authorList>
    </citation>
    <scope>NUCLEOTIDE SEQUENCE [LARGE SCALE GENOMIC DNA]</scope>
    <source>
        <strain evidence="13 14">DSM 18979</strain>
    </source>
</reference>
<feature type="domain" description="Mur ligase central" evidence="12">
    <location>
        <begin position="109"/>
        <end position="310"/>
    </location>
</feature>
<dbReference type="Gene3D" id="3.40.1190.10">
    <property type="entry name" value="Mur-like, catalytic domain"/>
    <property type="match status" value="1"/>
</dbReference>
<comment type="PTM">
    <text evidence="8">Carboxylation is probably crucial for Mg(2+) binding and, consequently, for the gamma-phosphate positioning of ATP.</text>
</comment>
<dbReference type="GO" id="GO:0009252">
    <property type="term" value="P:peptidoglycan biosynthetic process"/>
    <property type="evidence" value="ECO:0007669"/>
    <property type="project" value="UniProtKB-UniRule"/>
</dbReference>
<dbReference type="SUPFAM" id="SSF53244">
    <property type="entry name" value="MurD-like peptide ligases, peptide-binding domain"/>
    <property type="match status" value="1"/>
</dbReference>
<dbReference type="InterPro" id="IPR013221">
    <property type="entry name" value="Mur_ligase_cen"/>
</dbReference>
<keyword evidence="8" id="KW-0963">Cytoplasm</keyword>
<dbReference type="Pfam" id="PF08245">
    <property type="entry name" value="Mur_ligase_M"/>
    <property type="match status" value="1"/>
</dbReference>
<feature type="binding site" evidence="8">
    <location>
        <position position="152"/>
    </location>
    <ligand>
        <name>UDP-N-acetyl-alpha-D-muramoyl-L-alanyl-D-glutamate</name>
        <dbReference type="ChEBI" id="CHEBI:83900"/>
    </ligand>
</feature>
<comment type="pathway">
    <text evidence="1 8 9">Cell wall biogenesis; peptidoglycan biosynthesis.</text>
</comment>
<evidence type="ECO:0000256" key="2">
    <source>
        <dbReference type="ARBA" id="ARBA00005898"/>
    </source>
</evidence>
<evidence type="ECO:0000313" key="13">
    <source>
        <dbReference type="EMBL" id="SES69978.1"/>
    </source>
</evidence>
<feature type="binding site" evidence="8">
    <location>
        <position position="188"/>
    </location>
    <ligand>
        <name>UDP-N-acetyl-alpha-D-muramoyl-L-alanyl-D-glutamate</name>
        <dbReference type="ChEBI" id="CHEBI:83900"/>
    </ligand>
</feature>
<dbReference type="OrthoDB" id="9800958at2"/>
<dbReference type="Gene3D" id="3.90.190.20">
    <property type="entry name" value="Mur ligase, C-terminal domain"/>
    <property type="match status" value="1"/>
</dbReference>
<dbReference type="EMBL" id="FOHU01000001">
    <property type="protein sequence ID" value="SES69978.1"/>
    <property type="molecule type" value="Genomic_DNA"/>
</dbReference>
<evidence type="ECO:0000256" key="4">
    <source>
        <dbReference type="ARBA" id="ARBA00022960"/>
    </source>
</evidence>
<dbReference type="Gene3D" id="3.40.1390.10">
    <property type="entry name" value="MurE/MurF, N-terminal domain"/>
    <property type="match status" value="1"/>
</dbReference>
<keyword evidence="6 8" id="KW-0131">Cell cycle</keyword>
<dbReference type="InterPro" id="IPR004101">
    <property type="entry name" value="Mur_ligase_C"/>
</dbReference>
<dbReference type="NCBIfam" id="NF001126">
    <property type="entry name" value="PRK00139.1-4"/>
    <property type="match status" value="1"/>
</dbReference>
<keyword evidence="8" id="KW-0460">Magnesium</keyword>
<comment type="subcellular location">
    <subcellularLocation>
        <location evidence="8 9">Cytoplasm</location>
    </subcellularLocation>
</comment>
<evidence type="ECO:0000259" key="12">
    <source>
        <dbReference type="Pfam" id="PF08245"/>
    </source>
</evidence>
<evidence type="ECO:0000259" key="10">
    <source>
        <dbReference type="Pfam" id="PF01225"/>
    </source>
</evidence>
<keyword evidence="14" id="KW-1185">Reference proteome</keyword>
<evidence type="ECO:0000313" key="14">
    <source>
        <dbReference type="Proteomes" id="UP000199568"/>
    </source>
</evidence>
<comment type="caution">
    <text evidence="8">Lacks conserved residue(s) required for the propagation of feature annotation.</text>
</comment>
<keyword evidence="4 8" id="KW-0133">Cell shape</keyword>